<dbReference type="RefSeq" id="WP_132045815.1">
    <property type="nucleotide sequence ID" value="NZ_SLTR01000561.1"/>
</dbReference>
<keyword evidence="10" id="KW-1185">Reference proteome</keyword>
<reference evidence="9 10" key="1">
    <citation type="submission" date="2019-03" db="EMBL/GenBank/DDBJ databases">
        <title>Halomonas marinisediminis sp. nov., a moderately halophilic bacterium isolated from the Bohai Gulf.</title>
        <authorList>
            <person name="Ji X."/>
        </authorList>
    </citation>
    <scope>NUCLEOTIDE SEQUENCE [LARGE SCALE GENOMIC DNA]</scope>
    <source>
        <strain evidence="9 10">204</strain>
    </source>
</reference>
<evidence type="ECO:0000256" key="3">
    <source>
        <dbReference type="ARBA" id="ARBA00022475"/>
    </source>
</evidence>
<dbReference type="PANTHER" id="PTHR43227">
    <property type="entry name" value="BLL4140 PROTEIN"/>
    <property type="match status" value="1"/>
</dbReference>
<feature type="non-terminal residue" evidence="9">
    <location>
        <position position="87"/>
    </location>
</feature>
<feature type="domain" description="ABC transmembrane type-1" evidence="8">
    <location>
        <begin position="1"/>
        <end position="87"/>
    </location>
</feature>
<proteinExistence type="inferred from homology"/>
<keyword evidence="5 7" id="KW-1133">Transmembrane helix</keyword>
<dbReference type="PROSITE" id="PS50928">
    <property type="entry name" value="ABC_TM1"/>
    <property type="match status" value="1"/>
</dbReference>
<feature type="transmembrane region" description="Helical" evidence="7">
    <location>
        <begin position="68"/>
        <end position="86"/>
    </location>
</feature>
<gene>
    <name evidence="9" type="ORF">E0702_17805</name>
</gene>
<dbReference type="InterPro" id="IPR000515">
    <property type="entry name" value="MetI-like"/>
</dbReference>
<dbReference type="EMBL" id="SLTR01000561">
    <property type="protein sequence ID" value="TDA79950.1"/>
    <property type="molecule type" value="Genomic_DNA"/>
</dbReference>
<dbReference type="Proteomes" id="UP000294823">
    <property type="component" value="Unassembled WGS sequence"/>
</dbReference>
<name>A0ABY2D2I2_9GAMM</name>
<protein>
    <submittedName>
        <fullName evidence="9">Sugar ABC transporter permease</fullName>
    </submittedName>
</protein>
<keyword evidence="4 7" id="KW-0812">Transmembrane</keyword>
<comment type="subcellular location">
    <subcellularLocation>
        <location evidence="1 7">Cell membrane</location>
        <topology evidence="1 7">Multi-pass membrane protein</topology>
    </subcellularLocation>
</comment>
<sequence length="87" mass="10058">ALLIQMGVTNEAINFFGQRPLALIMVTVFEIWRYFPLSFLFILARMQSIDTDMYEAADMDGASPFQKFWYLSLPMLVGILSVLFLLR</sequence>
<keyword evidence="3" id="KW-1003">Cell membrane</keyword>
<comment type="caution">
    <text evidence="9">The sequence shown here is derived from an EMBL/GenBank/DDBJ whole genome shotgun (WGS) entry which is preliminary data.</text>
</comment>
<evidence type="ECO:0000256" key="7">
    <source>
        <dbReference type="RuleBase" id="RU363032"/>
    </source>
</evidence>
<dbReference type="InterPro" id="IPR050809">
    <property type="entry name" value="UgpAE/MalFG_permease"/>
</dbReference>
<comment type="similarity">
    <text evidence="7">Belongs to the binding-protein-dependent transport system permease family.</text>
</comment>
<keyword evidence="2 7" id="KW-0813">Transport</keyword>
<evidence type="ECO:0000313" key="9">
    <source>
        <dbReference type="EMBL" id="TDA79950.1"/>
    </source>
</evidence>
<dbReference type="Gene3D" id="1.10.3720.10">
    <property type="entry name" value="MetI-like"/>
    <property type="match status" value="1"/>
</dbReference>
<dbReference type="InterPro" id="IPR035906">
    <property type="entry name" value="MetI-like_sf"/>
</dbReference>
<keyword evidence="6 7" id="KW-0472">Membrane</keyword>
<feature type="transmembrane region" description="Helical" evidence="7">
    <location>
        <begin position="21"/>
        <end position="44"/>
    </location>
</feature>
<evidence type="ECO:0000313" key="10">
    <source>
        <dbReference type="Proteomes" id="UP000294823"/>
    </source>
</evidence>
<dbReference type="Pfam" id="PF00528">
    <property type="entry name" value="BPD_transp_1"/>
    <property type="match status" value="1"/>
</dbReference>
<organism evidence="9 10">
    <name type="scientific">Halomonas marinisediminis</name>
    <dbReference type="NCBI Taxonomy" id="2546095"/>
    <lineage>
        <taxon>Bacteria</taxon>
        <taxon>Pseudomonadati</taxon>
        <taxon>Pseudomonadota</taxon>
        <taxon>Gammaproteobacteria</taxon>
        <taxon>Oceanospirillales</taxon>
        <taxon>Halomonadaceae</taxon>
        <taxon>Halomonas</taxon>
    </lineage>
</organism>
<evidence type="ECO:0000259" key="8">
    <source>
        <dbReference type="PROSITE" id="PS50928"/>
    </source>
</evidence>
<dbReference type="SUPFAM" id="SSF161098">
    <property type="entry name" value="MetI-like"/>
    <property type="match status" value="1"/>
</dbReference>
<evidence type="ECO:0000256" key="4">
    <source>
        <dbReference type="ARBA" id="ARBA00022692"/>
    </source>
</evidence>
<evidence type="ECO:0000256" key="1">
    <source>
        <dbReference type="ARBA" id="ARBA00004651"/>
    </source>
</evidence>
<evidence type="ECO:0000256" key="6">
    <source>
        <dbReference type="ARBA" id="ARBA00023136"/>
    </source>
</evidence>
<feature type="non-terminal residue" evidence="9">
    <location>
        <position position="1"/>
    </location>
</feature>
<evidence type="ECO:0000256" key="2">
    <source>
        <dbReference type="ARBA" id="ARBA00022448"/>
    </source>
</evidence>
<accession>A0ABY2D2I2</accession>
<evidence type="ECO:0000256" key="5">
    <source>
        <dbReference type="ARBA" id="ARBA00022989"/>
    </source>
</evidence>
<dbReference type="PANTHER" id="PTHR43227:SF8">
    <property type="entry name" value="DIACETYLCHITOBIOSE UPTAKE SYSTEM PERMEASE PROTEIN DASB"/>
    <property type="match status" value="1"/>
</dbReference>